<dbReference type="EMBL" id="BAABRR010000002">
    <property type="protein sequence ID" value="GAA5518152.1"/>
    <property type="molecule type" value="Genomic_DNA"/>
</dbReference>
<keyword evidence="2 5" id="KW-0812">Transmembrane</keyword>
<evidence type="ECO:0000259" key="6">
    <source>
        <dbReference type="PROSITE" id="PS50850"/>
    </source>
</evidence>
<dbReference type="Gene3D" id="1.20.1250.20">
    <property type="entry name" value="MFS general substrate transporter like domains"/>
    <property type="match status" value="2"/>
</dbReference>
<dbReference type="PROSITE" id="PS50850">
    <property type="entry name" value="MFS"/>
    <property type="match status" value="1"/>
</dbReference>
<dbReference type="InterPro" id="IPR020846">
    <property type="entry name" value="MFS_dom"/>
</dbReference>
<proteinExistence type="predicted"/>
<dbReference type="InterPro" id="IPR011701">
    <property type="entry name" value="MFS"/>
</dbReference>
<feature type="transmembrane region" description="Helical" evidence="5">
    <location>
        <begin position="88"/>
        <end position="107"/>
    </location>
</feature>
<feature type="transmembrane region" description="Helical" evidence="5">
    <location>
        <begin position="294"/>
        <end position="314"/>
    </location>
</feature>
<keyword evidence="3 5" id="KW-1133">Transmembrane helix</keyword>
<gene>
    <name evidence="7" type="primary">garP</name>
    <name evidence="7" type="ORF">Lsed01_00572</name>
</gene>
<evidence type="ECO:0000313" key="7">
    <source>
        <dbReference type="EMBL" id="GAA5518152.1"/>
    </source>
</evidence>
<sequence length="442" mass="46369">MTAARPDAASPDRARARAAWAVLFAGIALYFVAVVNRTALGVAGVEAIERFGIEATWLSILAVAQIATYAALQLPAGALLDRWGPRRVMIGGAVLIAAGTALLAVTTSLPLAILARVLIGAGDAPIFISACRLIPQWFPARRVPLLVQVTGFAGQAGQLATAVPVAWLLREQGWTVAFATLAAVTLGLAALAAAGVPARAPSATASSPRQVEPLLPAIRAATRPAGTRLGFWTHFLSLFSANTMALLWGVPFFVTAQGRSAAEASLLLTVVTLAKMAAGPLAGIYTARHPLRRSWLVLASAVATALAWLALLGPSTPRPLWQLCLFMAVIGAGGPVSLIAMDYARTFSPEERLGTATGFVNIGGFVATIVSILLVGVTLQLVSPPGADTYTLDQYRIAFATLAIPWALGLAGVLRNRRLARADMARDGIHVPPLREVLRRRR</sequence>
<dbReference type="CDD" id="cd06174">
    <property type="entry name" value="MFS"/>
    <property type="match status" value="1"/>
</dbReference>
<feature type="transmembrane region" description="Helical" evidence="5">
    <location>
        <begin position="174"/>
        <end position="196"/>
    </location>
</feature>
<evidence type="ECO:0000256" key="1">
    <source>
        <dbReference type="ARBA" id="ARBA00004651"/>
    </source>
</evidence>
<feature type="transmembrane region" description="Helical" evidence="5">
    <location>
        <begin position="353"/>
        <end position="375"/>
    </location>
</feature>
<feature type="transmembrane region" description="Helical" evidence="5">
    <location>
        <begin position="320"/>
        <end position="341"/>
    </location>
</feature>
<evidence type="ECO:0000313" key="8">
    <source>
        <dbReference type="Proteomes" id="UP001426770"/>
    </source>
</evidence>
<dbReference type="Proteomes" id="UP001426770">
    <property type="component" value="Unassembled WGS sequence"/>
</dbReference>
<comment type="subcellular location">
    <subcellularLocation>
        <location evidence="1">Cell membrane</location>
        <topology evidence="1">Multi-pass membrane protein</topology>
    </subcellularLocation>
</comment>
<protein>
    <submittedName>
        <fullName evidence="7">Galactarate transporter</fullName>
    </submittedName>
</protein>
<name>A0ABP9WE92_9MICO</name>
<dbReference type="Pfam" id="PF07690">
    <property type="entry name" value="MFS_1"/>
    <property type="match status" value="1"/>
</dbReference>
<dbReference type="SUPFAM" id="SSF103473">
    <property type="entry name" value="MFS general substrate transporter"/>
    <property type="match status" value="1"/>
</dbReference>
<comment type="caution">
    <text evidence="7">The sequence shown here is derived from an EMBL/GenBank/DDBJ whole genome shotgun (WGS) entry which is preliminary data.</text>
</comment>
<feature type="domain" description="Major facilitator superfamily (MFS) profile" evidence="6">
    <location>
        <begin position="22"/>
        <end position="421"/>
    </location>
</feature>
<feature type="transmembrane region" description="Helical" evidence="5">
    <location>
        <begin position="229"/>
        <end position="254"/>
    </location>
</feature>
<accession>A0ABP9WE92</accession>
<evidence type="ECO:0000256" key="5">
    <source>
        <dbReference type="SAM" id="Phobius"/>
    </source>
</evidence>
<evidence type="ECO:0000256" key="2">
    <source>
        <dbReference type="ARBA" id="ARBA00022692"/>
    </source>
</evidence>
<feature type="transmembrane region" description="Helical" evidence="5">
    <location>
        <begin position="18"/>
        <end position="35"/>
    </location>
</feature>
<organism evidence="7 8">
    <name type="scientific">Demequina sediminis</name>
    <dbReference type="NCBI Taxonomy" id="1930058"/>
    <lineage>
        <taxon>Bacteria</taxon>
        <taxon>Bacillati</taxon>
        <taxon>Actinomycetota</taxon>
        <taxon>Actinomycetes</taxon>
        <taxon>Micrococcales</taxon>
        <taxon>Demequinaceae</taxon>
        <taxon>Demequina</taxon>
    </lineage>
</organism>
<reference evidence="7 8" key="1">
    <citation type="submission" date="2024-02" db="EMBL/GenBank/DDBJ databases">
        <title>Lysinimicrobium sediminis NBRC 112286.</title>
        <authorList>
            <person name="Ichikawa N."/>
            <person name="Katano-Makiyama Y."/>
            <person name="Hidaka K."/>
        </authorList>
    </citation>
    <scope>NUCLEOTIDE SEQUENCE [LARGE SCALE GENOMIC DNA]</scope>
    <source>
        <strain evidence="7 8">NBRC 112286</strain>
    </source>
</reference>
<keyword evidence="4 5" id="KW-0472">Membrane</keyword>
<feature type="transmembrane region" description="Helical" evidence="5">
    <location>
        <begin position="55"/>
        <end position="76"/>
    </location>
</feature>
<evidence type="ECO:0000256" key="4">
    <source>
        <dbReference type="ARBA" id="ARBA00023136"/>
    </source>
</evidence>
<feature type="transmembrane region" description="Helical" evidence="5">
    <location>
        <begin position="395"/>
        <end position="414"/>
    </location>
</feature>
<keyword evidence="8" id="KW-1185">Reference proteome</keyword>
<dbReference type="PANTHER" id="PTHR11360">
    <property type="entry name" value="MONOCARBOXYLATE TRANSPORTER"/>
    <property type="match status" value="1"/>
</dbReference>
<dbReference type="InterPro" id="IPR036259">
    <property type="entry name" value="MFS_trans_sf"/>
</dbReference>
<dbReference type="InterPro" id="IPR050327">
    <property type="entry name" value="Proton-linked_MCT"/>
</dbReference>
<evidence type="ECO:0000256" key="3">
    <source>
        <dbReference type="ARBA" id="ARBA00022989"/>
    </source>
</evidence>
<feature type="transmembrane region" description="Helical" evidence="5">
    <location>
        <begin position="266"/>
        <end position="287"/>
    </location>
</feature>